<keyword evidence="13" id="KW-1185">Reference proteome</keyword>
<dbReference type="UniPathway" id="UPA00038">
    <property type="reaction ID" value="UER00491"/>
</dbReference>
<dbReference type="RefSeq" id="WP_093455058.1">
    <property type="nucleotide sequence ID" value="NZ_FNZG01000009.1"/>
</dbReference>
<feature type="binding site" evidence="10">
    <location>
        <position position="34"/>
    </location>
    <ligand>
        <name>NAD(+)</name>
        <dbReference type="ChEBI" id="CHEBI:57540"/>
    </ligand>
</feature>
<evidence type="ECO:0000313" key="12">
    <source>
        <dbReference type="EMBL" id="SFD27575.1"/>
    </source>
</evidence>
<dbReference type="PIRSF" id="PIRSF500134">
    <property type="entry name" value="UDPglc_DH_bac"/>
    <property type="match status" value="1"/>
</dbReference>
<feature type="binding site" evidence="9">
    <location>
        <begin position="142"/>
        <end position="145"/>
    </location>
    <ligand>
        <name>substrate</name>
    </ligand>
</feature>
<proteinExistence type="inferred from homology"/>
<comment type="catalytic activity">
    <reaction evidence="6 7">
        <text>UDP-alpha-D-glucose + 2 NAD(+) + H2O = UDP-alpha-D-glucuronate + 2 NADH + 3 H(+)</text>
        <dbReference type="Rhea" id="RHEA:23596"/>
        <dbReference type="ChEBI" id="CHEBI:15377"/>
        <dbReference type="ChEBI" id="CHEBI:15378"/>
        <dbReference type="ChEBI" id="CHEBI:57540"/>
        <dbReference type="ChEBI" id="CHEBI:57945"/>
        <dbReference type="ChEBI" id="CHEBI:58052"/>
        <dbReference type="ChEBI" id="CHEBI:58885"/>
        <dbReference type="EC" id="1.1.1.22"/>
    </reaction>
</comment>
<dbReference type="GO" id="GO:0003979">
    <property type="term" value="F:UDP-glucose 6-dehydrogenase activity"/>
    <property type="evidence" value="ECO:0007669"/>
    <property type="project" value="UniProtKB-EC"/>
</dbReference>
<evidence type="ECO:0000256" key="9">
    <source>
        <dbReference type="PIRSR" id="PIRSR500134-2"/>
    </source>
</evidence>
<feature type="binding site" evidence="10">
    <location>
        <position position="256"/>
    </location>
    <ligand>
        <name>NAD(+)</name>
        <dbReference type="ChEBI" id="CHEBI:57540"/>
    </ligand>
</feature>
<feature type="binding site" evidence="10">
    <location>
        <position position="118"/>
    </location>
    <ligand>
        <name>NAD(+)</name>
        <dbReference type="ChEBI" id="CHEBI:57540"/>
    </ligand>
</feature>
<dbReference type="GO" id="GO:0000271">
    <property type="term" value="P:polysaccharide biosynthetic process"/>
    <property type="evidence" value="ECO:0007669"/>
    <property type="project" value="InterPro"/>
</dbReference>
<name>A0A1I1QZV2_9RHOB</name>
<feature type="binding site" evidence="9">
    <location>
        <position position="197"/>
    </location>
    <ligand>
        <name>substrate</name>
    </ligand>
</feature>
<dbReference type="InterPro" id="IPR028357">
    <property type="entry name" value="UDPglc_DH_bac"/>
</dbReference>
<dbReference type="InterPro" id="IPR014026">
    <property type="entry name" value="UDP-Glc/GDP-Man_DH_dimer"/>
</dbReference>
<dbReference type="SUPFAM" id="SSF48179">
    <property type="entry name" value="6-phosphogluconate dehydrogenase C-terminal domain-like"/>
    <property type="match status" value="1"/>
</dbReference>
<protein>
    <recommendedName>
        <fullName evidence="3 7">UDP-glucose 6-dehydrogenase</fullName>
        <ecNumber evidence="3 7">1.1.1.22</ecNumber>
    </recommendedName>
</protein>
<dbReference type="EC" id="1.1.1.22" evidence="3 7"/>
<dbReference type="InterPro" id="IPR001732">
    <property type="entry name" value="UDP-Glc/GDP-Man_DH_N"/>
</dbReference>
<feature type="active site" description="Nucleophile" evidence="8">
    <location>
        <position position="253"/>
    </location>
</feature>
<comment type="pathway">
    <text evidence="1">Nucleotide-sugar biosynthesis; UDP-alpha-D-glucuronate biosynthesis; UDP-alpha-D-glucuronate from UDP-alpha-D-glucose: step 1/1.</text>
</comment>
<dbReference type="PIRSF" id="PIRSF000124">
    <property type="entry name" value="UDPglc_GDPman_dh"/>
    <property type="match status" value="1"/>
</dbReference>
<dbReference type="Gene3D" id="1.10.1040.10">
    <property type="entry name" value="N-(1-d-carboxylethyl)-l-norvaline Dehydrogenase, domain 2"/>
    <property type="match status" value="1"/>
</dbReference>
<evidence type="ECO:0000256" key="4">
    <source>
        <dbReference type="ARBA" id="ARBA00023002"/>
    </source>
</evidence>
<feature type="binding site" evidence="10">
    <location>
        <position position="29"/>
    </location>
    <ligand>
        <name>NAD(+)</name>
        <dbReference type="ChEBI" id="CHEBI:57540"/>
    </ligand>
</feature>
<feature type="binding site" evidence="9">
    <location>
        <begin position="242"/>
        <end position="246"/>
    </location>
    <ligand>
        <name>substrate</name>
    </ligand>
</feature>
<feature type="domain" description="UDP-glucose/GDP-mannose dehydrogenase C-terminal" evidence="11">
    <location>
        <begin position="300"/>
        <end position="387"/>
    </location>
</feature>
<dbReference type="Pfam" id="PF03721">
    <property type="entry name" value="UDPG_MGDP_dh_N"/>
    <property type="match status" value="1"/>
</dbReference>
<dbReference type="Pfam" id="PF03720">
    <property type="entry name" value="UDPG_MGDP_dh_C"/>
    <property type="match status" value="1"/>
</dbReference>
<feature type="binding site" evidence="9">
    <location>
        <position position="250"/>
    </location>
    <ligand>
        <name>substrate</name>
    </ligand>
</feature>
<evidence type="ECO:0000256" key="7">
    <source>
        <dbReference type="PIRNR" id="PIRNR000124"/>
    </source>
</evidence>
<dbReference type="InterPro" id="IPR036220">
    <property type="entry name" value="UDP-Glc/GDP-Man_DH_C_sf"/>
</dbReference>
<evidence type="ECO:0000256" key="1">
    <source>
        <dbReference type="ARBA" id="ARBA00004701"/>
    </source>
</evidence>
<reference evidence="12 13" key="1">
    <citation type="submission" date="2016-10" db="EMBL/GenBank/DDBJ databases">
        <authorList>
            <person name="de Groot N.N."/>
        </authorList>
    </citation>
    <scope>NUCLEOTIDE SEQUENCE [LARGE SCALE GENOMIC DNA]</scope>
    <source>
        <strain evidence="12 13">DSM 29619</strain>
    </source>
</reference>
<dbReference type="AlphaFoldDB" id="A0A1I1QZV2"/>
<dbReference type="GO" id="GO:0051287">
    <property type="term" value="F:NAD binding"/>
    <property type="evidence" value="ECO:0007669"/>
    <property type="project" value="InterPro"/>
</dbReference>
<evidence type="ECO:0000313" key="13">
    <source>
        <dbReference type="Proteomes" id="UP000231644"/>
    </source>
</evidence>
<dbReference type="EMBL" id="FOLX01000008">
    <property type="protein sequence ID" value="SFD27575.1"/>
    <property type="molecule type" value="Genomic_DNA"/>
</dbReference>
<dbReference type="PANTHER" id="PTHR43750">
    <property type="entry name" value="UDP-GLUCOSE 6-DEHYDROGENASE TUAD"/>
    <property type="match status" value="1"/>
</dbReference>
<evidence type="ECO:0000256" key="8">
    <source>
        <dbReference type="PIRSR" id="PIRSR500134-1"/>
    </source>
</evidence>
<evidence type="ECO:0000256" key="2">
    <source>
        <dbReference type="ARBA" id="ARBA00006601"/>
    </source>
</evidence>
<dbReference type="FunFam" id="3.40.50.720:FF:000297">
    <property type="entry name" value="UDP-glucose 6-dehydrogenase"/>
    <property type="match status" value="1"/>
</dbReference>
<feature type="binding site" evidence="9">
    <location>
        <position position="306"/>
    </location>
    <ligand>
        <name>substrate</name>
    </ligand>
</feature>
<dbReference type="SUPFAM" id="SSF52413">
    <property type="entry name" value="UDP-glucose/GDP-mannose dehydrogenase C-terminal domain"/>
    <property type="match status" value="1"/>
</dbReference>
<dbReference type="Proteomes" id="UP000231644">
    <property type="component" value="Unassembled WGS sequence"/>
</dbReference>
<dbReference type="InterPro" id="IPR014027">
    <property type="entry name" value="UDP-Glc/GDP-Man_DH_C"/>
</dbReference>
<dbReference type="SUPFAM" id="SSF51735">
    <property type="entry name" value="NAD(P)-binding Rossmann-fold domains"/>
    <property type="match status" value="1"/>
</dbReference>
<dbReference type="InterPro" id="IPR036291">
    <property type="entry name" value="NAD(P)-bd_dom_sf"/>
</dbReference>
<evidence type="ECO:0000256" key="5">
    <source>
        <dbReference type="ARBA" id="ARBA00023027"/>
    </source>
</evidence>
<dbReference type="InterPro" id="IPR013328">
    <property type="entry name" value="6PGD_dom2"/>
</dbReference>
<accession>A0A1I1QZV2</accession>
<keyword evidence="4 7" id="KW-0560">Oxidoreductase</keyword>
<keyword evidence="5 7" id="KW-0520">NAD</keyword>
<feature type="binding site" evidence="9">
    <location>
        <position position="307"/>
    </location>
    <ligand>
        <name>substrate</name>
    </ligand>
</feature>
<dbReference type="STRING" id="517719.SAMN05421762_3852"/>
<dbReference type="Gene3D" id="3.40.50.720">
    <property type="entry name" value="NAD(P)-binding Rossmann-like Domain"/>
    <property type="match status" value="2"/>
</dbReference>
<feature type="binding site" evidence="9">
    <location>
        <position position="388"/>
    </location>
    <ligand>
        <name>substrate</name>
    </ligand>
</feature>
<sequence>MKVAVAGIGYVGLSNAVLLAQHNDVVAVDISAPRVAAVNDRRSPIVDDELSVYLAEKPLHLSATTNGTAAYAGADYVIVATPTNYDPETNYFDTSSVETVIKQVIAVNTTATIVVKSTIPVGFTDRISAELDTTQVIFSPEFLREGRALYDNLHPSRIIVGEDSARARTFADLLVQGAIKKDAPTLFTGAAEAEAIKLFANTYLAMRVAYFNELDSYAMAAGMDSRQIIDGVGLDPRIGSHYNNPSFGYGGYCLPKDTKQLLANYSEVPQNMIRAIVDANTTRKDFIAAQIVARQPKVVGIYRLVMKAGSDNFRQSSIQGIMKRIKAKGIEVIVYEPALEAEDFFRSRVVRDLDAFKAEADVIVANRATEDLSDVAGKVFTRDLFGAD</sequence>
<dbReference type="NCBIfam" id="TIGR03026">
    <property type="entry name" value="NDP-sugDHase"/>
    <property type="match status" value="1"/>
</dbReference>
<feature type="binding site" evidence="10">
    <location>
        <position position="145"/>
    </location>
    <ligand>
        <name>NAD(+)</name>
        <dbReference type="ChEBI" id="CHEBI:57540"/>
    </ligand>
</feature>
<feature type="binding site" evidence="10">
    <location>
        <position position="83"/>
    </location>
    <ligand>
        <name>NAD(+)</name>
        <dbReference type="ChEBI" id="CHEBI:57540"/>
    </ligand>
</feature>
<comment type="similarity">
    <text evidence="2 7">Belongs to the UDP-glucose/GDP-mannose dehydrogenase family.</text>
</comment>
<dbReference type="PANTHER" id="PTHR43750:SF2">
    <property type="entry name" value="UDP-GLUCOSE 6-DEHYDROGENASE"/>
    <property type="match status" value="1"/>
</dbReference>
<dbReference type="GO" id="GO:0006065">
    <property type="term" value="P:UDP-glucuronate biosynthetic process"/>
    <property type="evidence" value="ECO:0007669"/>
    <property type="project" value="UniProtKB-UniPathway"/>
</dbReference>
<gene>
    <name evidence="12" type="ORF">SAMN05421762_3852</name>
</gene>
<evidence type="ECO:0000256" key="10">
    <source>
        <dbReference type="PIRSR" id="PIRSR500134-3"/>
    </source>
</evidence>
<evidence type="ECO:0000256" key="6">
    <source>
        <dbReference type="ARBA" id="ARBA00047473"/>
    </source>
</evidence>
<dbReference type="SMART" id="SM00984">
    <property type="entry name" value="UDPG_MGDP_dh_C"/>
    <property type="match status" value="1"/>
</dbReference>
<evidence type="ECO:0000256" key="3">
    <source>
        <dbReference type="ARBA" id="ARBA00012954"/>
    </source>
</evidence>
<organism evidence="12 13">
    <name type="scientific">Pseudooceanicola nitratireducens</name>
    <dbReference type="NCBI Taxonomy" id="517719"/>
    <lineage>
        <taxon>Bacteria</taxon>
        <taxon>Pseudomonadati</taxon>
        <taxon>Pseudomonadota</taxon>
        <taxon>Alphaproteobacteria</taxon>
        <taxon>Rhodobacterales</taxon>
        <taxon>Paracoccaceae</taxon>
        <taxon>Pseudooceanicola</taxon>
    </lineage>
</organism>
<evidence type="ECO:0000259" key="11">
    <source>
        <dbReference type="SMART" id="SM00984"/>
    </source>
</evidence>
<dbReference type="OrthoDB" id="9803238at2"/>
<dbReference type="InterPro" id="IPR008927">
    <property type="entry name" value="6-PGluconate_DH-like_C_sf"/>
</dbReference>
<dbReference type="InterPro" id="IPR017476">
    <property type="entry name" value="UDP-Glc/GDP-Man"/>
</dbReference>
<dbReference type="Pfam" id="PF00984">
    <property type="entry name" value="UDPG_MGDP_dh"/>
    <property type="match status" value="1"/>
</dbReference>
<feature type="binding site" evidence="10">
    <location>
        <position position="314"/>
    </location>
    <ligand>
        <name>NAD(+)</name>
        <dbReference type="ChEBI" id="CHEBI:57540"/>
    </ligand>
</feature>